<dbReference type="InterPro" id="IPR027417">
    <property type="entry name" value="P-loop_NTPase"/>
</dbReference>
<protein>
    <submittedName>
        <fullName evidence="1">Uncharacterized protein</fullName>
    </submittedName>
</protein>
<dbReference type="RefSeq" id="WP_118314743.1">
    <property type="nucleotide sequence ID" value="NZ_QRNJ01000038.1"/>
</dbReference>
<organism evidence="1 2">
    <name type="scientific">Anaerobutyricum hallii</name>
    <dbReference type="NCBI Taxonomy" id="39488"/>
    <lineage>
        <taxon>Bacteria</taxon>
        <taxon>Bacillati</taxon>
        <taxon>Bacillota</taxon>
        <taxon>Clostridia</taxon>
        <taxon>Lachnospirales</taxon>
        <taxon>Lachnospiraceae</taxon>
        <taxon>Anaerobutyricum</taxon>
    </lineage>
</organism>
<dbReference type="Gene3D" id="3.40.50.300">
    <property type="entry name" value="P-loop containing nucleotide triphosphate hydrolases"/>
    <property type="match status" value="1"/>
</dbReference>
<proteinExistence type="predicted"/>
<accession>A0A415G645</accession>
<dbReference type="PANTHER" id="PTHR30050">
    <property type="entry name" value="CHROMOSOMAL REPLICATION INITIATOR PROTEIN DNAA"/>
    <property type="match status" value="1"/>
</dbReference>
<evidence type="ECO:0000313" key="2">
    <source>
        <dbReference type="Proteomes" id="UP000283497"/>
    </source>
</evidence>
<sequence length="284" mass="32890">MQSQTQTQEQRDNVKLMNITGDMVECEVVKIKRVDDEKGGFHGVMQEIKIPGYKAPVQYWLDDNKVTNSGYWERKRRSYIPRKYLEKESKDFKWLLYGLEYQNGTDSVKEKLNNFIIRFESFCRQGTGLYINSPVHGSGKTLLGCIVASEIMKRIYHASVKYTTVPDYLELMKGKNDQRTEKNQEYRECTLLVLDEMGSGKSDWDKDILRNLISYRMSQYKPIIYISSCPMSKLTGDGQIIALIEDMSIDIGLPPVNVRHNLAEEQKAQELNKAAQERGKEIIF</sequence>
<dbReference type="GO" id="GO:0006260">
    <property type="term" value="P:DNA replication"/>
    <property type="evidence" value="ECO:0007669"/>
    <property type="project" value="TreeGrafter"/>
</dbReference>
<dbReference type="EMBL" id="QRNJ01000038">
    <property type="protein sequence ID" value="RHK38138.1"/>
    <property type="molecule type" value="Genomic_DNA"/>
</dbReference>
<reference evidence="1 2" key="1">
    <citation type="submission" date="2018-08" db="EMBL/GenBank/DDBJ databases">
        <title>A genome reference for cultivated species of the human gut microbiota.</title>
        <authorList>
            <person name="Zou Y."/>
            <person name="Xue W."/>
            <person name="Luo G."/>
        </authorList>
    </citation>
    <scope>NUCLEOTIDE SEQUENCE [LARGE SCALE GENOMIC DNA]</scope>
    <source>
        <strain evidence="1 2">AF45-14BH</strain>
    </source>
</reference>
<dbReference type="PANTHER" id="PTHR30050:SF4">
    <property type="entry name" value="ATP-BINDING PROTEIN RV3427C IN INSERTION SEQUENCE-RELATED"/>
    <property type="match status" value="1"/>
</dbReference>
<dbReference type="Proteomes" id="UP000283497">
    <property type="component" value="Unassembled WGS sequence"/>
</dbReference>
<dbReference type="SUPFAM" id="SSF52540">
    <property type="entry name" value="P-loop containing nucleoside triphosphate hydrolases"/>
    <property type="match status" value="1"/>
</dbReference>
<dbReference type="AlphaFoldDB" id="A0A415G645"/>
<evidence type="ECO:0000313" key="1">
    <source>
        <dbReference type="EMBL" id="RHK38138.1"/>
    </source>
</evidence>
<gene>
    <name evidence="1" type="ORF">DW068_10135</name>
</gene>
<comment type="caution">
    <text evidence="1">The sequence shown here is derived from an EMBL/GenBank/DDBJ whole genome shotgun (WGS) entry which is preliminary data.</text>
</comment>
<name>A0A415G645_9FIRM</name>